<keyword evidence="3" id="KW-1185">Reference proteome</keyword>
<reference evidence="2" key="1">
    <citation type="submission" date="2022-10" db="EMBL/GenBank/DDBJ databases">
        <title>Rhodococcus sp.75.</title>
        <authorList>
            <person name="Sun M."/>
        </authorList>
    </citation>
    <scope>NUCLEOTIDE SEQUENCE</scope>
    <source>
        <strain evidence="2">75</strain>
    </source>
</reference>
<accession>A0ABY6P2G2</accession>
<protein>
    <submittedName>
        <fullName evidence="2">Uncharacterized protein</fullName>
    </submittedName>
</protein>
<dbReference type="Proteomes" id="UP001164965">
    <property type="component" value="Chromosome"/>
</dbReference>
<proteinExistence type="predicted"/>
<evidence type="ECO:0000256" key="1">
    <source>
        <dbReference type="SAM" id="Phobius"/>
    </source>
</evidence>
<gene>
    <name evidence="2" type="ORF">RHODO2019_05210</name>
</gene>
<dbReference type="EMBL" id="CP110615">
    <property type="protein sequence ID" value="UZJ25839.1"/>
    <property type="molecule type" value="Genomic_DNA"/>
</dbReference>
<evidence type="ECO:0000313" key="2">
    <source>
        <dbReference type="EMBL" id="UZJ25839.1"/>
    </source>
</evidence>
<evidence type="ECO:0000313" key="3">
    <source>
        <dbReference type="Proteomes" id="UP001164965"/>
    </source>
</evidence>
<organism evidence="2 3">
    <name type="scientific">Rhodococcus antarcticus</name>
    <dbReference type="NCBI Taxonomy" id="2987751"/>
    <lineage>
        <taxon>Bacteria</taxon>
        <taxon>Bacillati</taxon>
        <taxon>Actinomycetota</taxon>
        <taxon>Actinomycetes</taxon>
        <taxon>Mycobacteriales</taxon>
        <taxon>Nocardiaceae</taxon>
        <taxon>Rhodococcus</taxon>
    </lineage>
</organism>
<sequence length="56" mass="5997">MLWKILGALVVLWLVVTVIGFVVKSLLWLAFVGLVLAAGTVVYGAVKGRSQKGLSR</sequence>
<keyword evidence="1" id="KW-1133">Transmembrane helix</keyword>
<feature type="transmembrane region" description="Helical" evidence="1">
    <location>
        <begin position="30"/>
        <end position="46"/>
    </location>
</feature>
<keyword evidence="1" id="KW-0472">Membrane</keyword>
<keyword evidence="1" id="KW-0812">Transmembrane</keyword>
<name>A0ABY6P2G2_9NOCA</name>
<dbReference type="RefSeq" id="WP_265383943.1">
    <property type="nucleotide sequence ID" value="NZ_CP110615.1"/>
</dbReference>